<dbReference type="GO" id="GO:0005886">
    <property type="term" value="C:plasma membrane"/>
    <property type="evidence" value="ECO:0007669"/>
    <property type="project" value="UniProtKB-SubCell"/>
</dbReference>
<dbReference type="PANTHER" id="PTHR24220">
    <property type="entry name" value="IMPORT ATP-BINDING PROTEIN"/>
    <property type="match status" value="1"/>
</dbReference>
<evidence type="ECO:0000259" key="10">
    <source>
        <dbReference type="PROSITE" id="PS50893"/>
    </source>
</evidence>
<evidence type="ECO:0000256" key="5">
    <source>
        <dbReference type="ARBA" id="ARBA00022741"/>
    </source>
</evidence>
<evidence type="ECO:0000256" key="9">
    <source>
        <dbReference type="RuleBase" id="RU365094"/>
    </source>
</evidence>
<dbReference type="AlphaFoldDB" id="A0A0G0WQL2"/>
<dbReference type="InterPro" id="IPR005286">
    <property type="entry name" value="Cell_div_FtsE"/>
</dbReference>
<dbReference type="GO" id="GO:0051301">
    <property type="term" value="P:cell division"/>
    <property type="evidence" value="ECO:0007669"/>
    <property type="project" value="UniProtKB-UniRule"/>
</dbReference>
<comment type="subcellular location">
    <subcellularLocation>
        <location evidence="9">Cell membrane</location>
        <topology evidence="9">Peripheral membrane protein</topology>
        <orientation evidence="9">Cytoplasmic side</orientation>
    </subcellularLocation>
</comment>
<evidence type="ECO:0000256" key="8">
    <source>
        <dbReference type="ARBA" id="ARBA00023306"/>
    </source>
</evidence>
<dbReference type="GO" id="GO:0016887">
    <property type="term" value="F:ATP hydrolysis activity"/>
    <property type="evidence" value="ECO:0007669"/>
    <property type="project" value="InterPro"/>
</dbReference>
<dbReference type="Gene3D" id="3.40.50.300">
    <property type="entry name" value="P-loop containing nucleotide triphosphate hydrolases"/>
    <property type="match status" value="1"/>
</dbReference>
<dbReference type="InterPro" id="IPR015854">
    <property type="entry name" value="ABC_transpr_LolD-like"/>
</dbReference>
<name>A0A0G0WQL2_9BACT</name>
<dbReference type="EMBL" id="LCAE01000011">
    <property type="protein sequence ID" value="KKR86755.1"/>
    <property type="molecule type" value="Genomic_DNA"/>
</dbReference>
<evidence type="ECO:0000256" key="2">
    <source>
        <dbReference type="ARBA" id="ARBA00020019"/>
    </source>
</evidence>
<keyword evidence="3 9" id="KW-1003">Cell membrane</keyword>
<evidence type="ECO:0000256" key="6">
    <source>
        <dbReference type="ARBA" id="ARBA00022840"/>
    </source>
</evidence>
<dbReference type="GO" id="GO:0005524">
    <property type="term" value="F:ATP binding"/>
    <property type="evidence" value="ECO:0007669"/>
    <property type="project" value="UniProtKB-UniRule"/>
</dbReference>
<keyword evidence="8 9" id="KW-0131">Cell cycle</keyword>
<dbReference type="FunFam" id="3.40.50.300:FF:000056">
    <property type="entry name" value="Cell division ATP-binding protein FtsE"/>
    <property type="match status" value="1"/>
</dbReference>
<comment type="caution">
    <text evidence="11">The sequence shown here is derived from an EMBL/GenBank/DDBJ whole genome shotgun (WGS) entry which is preliminary data.</text>
</comment>
<dbReference type="SUPFAM" id="SSF52540">
    <property type="entry name" value="P-loop containing nucleoside triphosphate hydrolases"/>
    <property type="match status" value="1"/>
</dbReference>
<dbReference type="NCBIfam" id="TIGR02673">
    <property type="entry name" value="FtsE"/>
    <property type="match status" value="1"/>
</dbReference>
<dbReference type="PROSITE" id="PS50893">
    <property type="entry name" value="ABC_TRANSPORTER_2"/>
    <property type="match status" value="1"/>
</dbReference>
<evidence type="ECO:0000256" key="4">
    <source>
        <dbReference type="ARBA" id="ARBA00022618"/>
    </source>
</evidence>
<dbReference type="InterPro" id="IPR003593">
    <property type="entry name" value="AAA+_ATPase"/>
</dbReference>
<dbReference type="PATRIC" id="fig|1618577.3.peg.207"/>
<dbReference type="GO" id="GO:0022857">
    <property type="term" value="F:transmembrane transporter activity"/>
    <property type="evidence" value="ECO:0007669"/>
    <property type="project" value="TreeGrafter"/>
</dbReference>
<comment type="similarity">
    <text evidence="1 9">Belongs to the ABC transporter superfamily.</text>
</comment>
<evidence type="ECO:0000313" key="11">
    <source>
        <dbReference type="EMBL" id="KKR86755.1"/>
    </source>
</evidence>
<dbReference type="SMART" id="SM00382">
    <property type="entry name" value="AAA"/>
    <property type="match status" value="1"/>
</dbReference>
<comment type="subunit">
    <text evidence="9">Homodimer. Forms a membrane-associated complex with FtsX.</text>
</comment>
<keyword evidence="5 9" id="KW-0547">Nucleotide-binding</keyword>
<dbReference type="InterPro" id="IPR027417">
    <property type="entry name" value="P-loop_NTPase"/>
</dbReference>
<organism evidence="11 12">
    <name type="scientific">Candidatus Woesebacteria bacterium GW2011_GWB1_41_10</name>
    <dbReference type="NCBI Taxonomy" id="1618577"/>
    <lineage>
        <taxon>Bacteria</taxon>
        <taxon>Candidatus Woeseibacteriota</taxon>
    </lineage>
</organism>
<dbReference type="PANTHER" id="PTHR24220:SF470">
    <property type="entry name" value="CELL DIVISION ATP-BINDING PROTEIN FTSE"/>
    <property type="match status" value="1"/>
</dbReference>
<evidence type="ECO:0000256" key="1">
    <source>
        <dbReference type="ARBA" id="ARBA00005417"/>
    </source>
</evidence>
<keyword evidence="6 9" id="KW-0067">ATP-binding</keyword>
<accession>A0A0G0WQL2</accession>
<dbReference type="Proteomes" id="UP000033858">
    <property type="component" value="Unassembled WGS sequence"/>
</dbReference>
<sequence length="221" mass="24322">MVKFKDVTKKFGNVVALEKVTFEVDKGEFVFITGPSGAGKTTILKLILGEILPDGGGVSVNGVSVGDLSASEIPFYRQGIGTVFQDFKVLPERTVRENVEVALAVIGLSQDEWDGRVKHVLKLVGLEKQIDLFPRQLSGGELQRTSLARALVVNPKILLADEPTGNLDWETSDSIMQIFEKIHKEGKTVIMATHNEEIIKKYKKRVIHLVGGRMNNGKHSS</sequence>
<evidence type="ECO:0000256" key="7">
    <source>
        <dbReference type="ARBA" id="ARBA00023136"/>
    </source>
</evidence>
<comment type="function">
    <text evidence="9">Part of the ABC transporter FtsEX involved in cellular division.</text>
</comment>
<keyword evidence="4 9" id="KW-0132">Cell division</keyword>
<evidence type="ECO:0000256" key="3">
    <source>
        <dbReference type="ARBA" id="ARBA00022475"/>
    </source>
</evidence>
<evidence type="ECO:0000313" key="12">
    <source>
        <dbReference type="Proteomes" id="UP000033858"/>
    </source>
</evidence>
<keyword evidence="7 9" id="KW-0472">Membrane</keyword>
<feature type="domain" description="ABC transporter" evidence="10">
    <location>
        <begin position="2"/>
        <end position="221"/>
    </location>
</feature>
<gene>
    <name evidence="9" type="primary">ftsE</name>
    <name evidence="11" type="ORF">UU32_C0011G0010</name>
</gene>
<dbReference type="InterPro" id="IPR003439">
    <property type="entry name" value="ABC_transporter-like_ATP-bd"/>
</dbReference>
<protein>
    <recommendedName>
        <fullName evidence="2 9">Cell division ATP-binding protein FtsE</fullName>
    </recommendedName>
</protein>
<dbReference type="Pfam" id="PF00005">
    <property type="entry name" value="ABC_tran"/>
    <property type="match status" value="1"/>
</dbReference>
<reference evidence="11 12" key="1">
    <citation type="journal article" date="2015" name="Nature">
        <title>rRNA introns, odd ribosomes, and small enigmatic genomes across a large radiation of phyla.</title>
        <authorList>
            <person name="Brown C.T."/>
            <person name="Hug L.A."/>
            <person name="Thomas B.C."/>
            <person name="Sharon I."/>
            <person name="Castelle C.J."/>
            <person name="Singh A."/>
            <person name="Wilkins M.J."/>
            <person name="Williams K.H."/>
            <person name="Banfield J.F."/>
        </authorList>
    </citation>
    <scope>NUCLEOTIDE SEQUENCE [LARGE SCALE GENOMIC DNA]</scope>
</reference>
<proteinExistence type="inferred from homology"/>